<dbReference type="InterPro" id="IPR011335">
    <property type="entry name" value="Restrct_endonuc-II-like"/>
</dbReference>
<feature type="domain" description="Putative restriction endonuclease" evidence="1">
    <location>
        <begin position="17"/>
        <end position="182"/>
    </location>
</feature>
<dbReference type="PANTHER" id="PTHR35400:SF3">
    <property type="entry name" value="SLL1072 PROTEIN"/>
    <property type="match status" value="1"/>
</dbReference>
<dbReference type="InterPro" id="IPR012296">
    <property type="entry name" value="Nuclease_put_TT1808"/>
</dbReference>
<dbReference type="Pfam" id="PF05685">
    <property type="entry name" value="Uma2"/>
    <property type="match status" value="1"/>
</dbReference>
<comment type="caution">
    <text evidence="2">The sequence shown here is derived from an EMBL/GenBank/DDBJ whole genome shotgun (WGS) entry which is preliminary data.</text>
</comment>
<dbReference type="SUPFAM" id="SSF52980">
    <property type="entry name" value="Restriction endonuclease-like"/>
    <property type="match status" value="1"/>
</dbReference>
<evidence type="ECO:0000313" key="3">
    <source>
        <dbReference type="Proteomes" id="UP001500456"/>
    </source>
</evidence>
<keyword evidence="2" id="KW-0540">Nuclease</keyword>
<organism evidence="2 3">
    <name type="scientific">Streptomyces plumbiresistens</name>
    <dbReference type="NCBI Taxonomy" id="511811"/>
    <lineage>
        <taxon>Bacteria</taxon>
        <taxon>Bacillati</taxon>
        <taxon>Actinomycetota</taxon>
        <taxon>Actinomycetes</taxon>
        <taxon>Kitasatosporales</taxon>
        <taxon>Streptomycetaceae</taxon>
        <taxon>Streptomyces</taxon>
    </lineage>
</organism>
<keyword evidence="2" id="KW-0255">Endonuclease</keyword>
<proteinExistence type="predicted"/>
<dbReference type="CDD" id="cd06260">
    <property type="entry name" value="DUF820-like"/>
    <property type="match status" value="1"/>
</dbReference>
<reference evidence="3" key="1">
    <citation type="journal article" date="2019" name="Int. J. Syst. Evol. Microbiol.">
        <title>The Global Catalogue of Microorganisms (GCM) 10K type strain sequencing project: providing services to taxonomists for standard genome sequencing and annotation.</title>
        <authorList>
            <consortium name="The Broad Institute Genomics Platform"/>
            <consortium name="The Broad Institute Genome Sequencing Center for Infectious Disease"/>
            <person name="Wu L."/>
            <person name="Ma J."/>
        </authorList>
    </citation>
    <scope>NUCLEOTIDE SEQUENCE [LARGE SCALE GENOMIC DNA]</scope>
    <source>
        <strain evidence="3">JCM 16924</strain>
    </source>
</reference>
<dbReference type="InterPro" id="IPR008538">
    <property type="entry name" value="Uma2"/>
</dbReference>
<dbReference type="PANTHER" id="PTHR35400">
    <property type="entry name" value="SLR1083 PROTEIN"/>
    <property type="match status" value="1"/>
</dbReference>
<gene>
    <name evidence="2" type="ORF">GCM10022232_28270</name>
</gene>
<evidence type="ECO:0000313" key="2">
    <source>
        <dbReference type="EMBL" id="GAA3991864.1"/>
    </source>
</evidence>
<protein>
    <submittedName>
        <fullName evidence="2">Uma2 family endonuclease</fullName>
    </submittedName>
</protein>
<dbReference type="Proteomes" id="UP001500456">
    <property type="component" value="Unassembled WGS sequence"/>
</dbReference>
<dbReference type="EMBL" id="BAAAZX010000006">
    <property type="protein sequence ID" value="GAA3991864.1"/>
    <property type="molecule type" value="Genomic_DNA"/>
</dbReference>
<dbReference type="GO" id="GO:0004519">
    <property type="term" value="F:endonuclease activity"/>
    <property type="evidence" value="ECO:0007669"/>
    <property type="project" value="UniProtKB-KW"/>
</dbReference>
<sequence>MPLDPITCKLLLDWFVDLDTPECLRAELIEGELVVTLVPDGHHEHCVSRTVGQVHRRSPADMDFSANKGLLLRSTDGCPQDHVIPDGTFASKALQLYGGADPWMPCDGIALVLEVTSFKPQIDREAKRRCYARGGIPLYLLVDREASWTTLFSDPASGDYREVRAAAFGKPLALPEPFAFDLDTSDFL</sequence>
<name>A0ABP7R330_9ACTN</name>
<accession>A0ABP7R330</accession>
<keyword evidence="3" id="KW-1185">Reference proteome</keyword>
<evidence type="ECO:0000259" key="1">
    <source>
        <dbReference type="Pfam" id="PF05685"/>
    </source>
</evidence>
<dbReference type="Gene3D" id="3.90.1570.10">
    <property type="entry name" value="tt1808, chain A"/>
    <property type="match status" value="1"/>
</dbReference>
<keyword evidence="2" id="KW-0378">Hydrolase</keyword>